<evidence type="ECO:0000256" key="1">
    <source>
        <dbReference type="SAM" id="Phobius"/>
    </source>
</evidence>
<keyword evidence="1" id="KW-1133">Transmembrane helix</keyword>
<protein>
    <recommendedName>
        <fullName evidence="5">DUF3153 domain-containing protein</fullName>
    </recommendedName>
</protein>
<keyword evidence="1" id="KW-0812">Transmembrane</keyword>
<keyword evidence="4" id="KW-1185">Reference proteome</keyword>
<reference evidence="3" key="1">
    <citation type="submission" date="2022-01" db="EMBL/GenBank/DDBJ databases">
        <authorList>
            <person name="Criscuolo A."/>
        </authorList>
    </citation>
    <scope>NUCLEOTIDE SEQUENCE</scope>
    <source>
        <strain evidence="3">CIP111892</strain>
    </source>
</reference>
<dbReference type="PROSITE" id="PS51257">
    <property type="entry name" value="PROKAR_LIPOPROTEIN"/>
    <property type="match status" value="1"/>
</dbReference>
<feature type="signal peptide" evidence="2">
    <location>
        <begin position="1"/>
        <end position="20"/>
    </location>
</feature>
<organism evidence="3 4">
    <name type="scientific">Paenibacillus auburnensis</name>
    <dbReference type="NCBI Taxonomy" id="2905649"/>
    <lineage>
        <taxon>Bacteria</taxon>
        <taxon>Bacillati</taxon>
        <taxon>Bacillota</taxon>
        <taxon>Bacilli</taxon>
        <taxon>Bacillales</taxon>
        <taxon>Paenibacillaceae</taxon>
        <taxon>Paenibacillus</taxon>
    </lineage>
</organism>
<accession>A0ABM9CH70</accession>
<evidence type="ECO:0000313" key="3">
    <source>
        <dbReference type="EMBL" id="CAH1212599.1"/>
    </source>
</evidence>
<dbReference type="RefSeq" id="WP_236335547.1">
    <property type="nucleotide sequence ID" value="NZ_CAKMMG010000005.1"/>
</dbReference>
<comment type="caution">
    <text evidence="3">The sequence shown here is derived from an EMBL/GenBank/DDBJ whole genome shotgun (WGS) entry which is preliminary data.</text>
</comment>
<sequence length="238" mass="26144">MKRIRLCLAMLILSTLLLLAGCASGTAHMTVKKDGSLDLAFSILLDARTESLIGGKLEEVLVTRLAAADIQLHKSQSGKSTNYQFMKTYDSLEDMQATAGNIDIVDTQVVTTDRWLYTKYDVEARPKLNAYSDEIADGLGKLNMPKSLARLLMQSLAVNFKLTLPYDLYGANNAVSQEGNTLSWRITLADSEPLRLVVYVPDIKNIAIAGGGVVLLAAAAIIWFIRSRKPRNPKAIER</sequence>
<proteinExistence type="predicted"/>
<evidence type="ECO:0000256" key="2">
    <source>
        <dbReference type="SAM" id="SignalP"/>
    </source>
</evidence>
<feature type="transmembrane region" description="Helical" evidence="1">
    <location>
        <begin position="206"/>
        <end position="225"/>
    </location>
</feature>
<dbReference type="EMBL" id="CAKMMG010000005">
    <property type="protein sequence ID" value="CAH1212599.1"/>
    <property type="molecule type" value="Genomic_DNA"/>
</dbReference>
<feature type="chain" id="PRO_5046885601" description="DUF3153 domain-containing protein" evidence="2">
    <location>
        <begin position="21"/>
        <end position="238"/>
    </location>
</feature>
<keyword evidence="1" id="KW-0472">Membrane</keyword>
<name>A0ABM9CH70_9BACL</name>
<gene>
    <name evidence="3" type="ORF">PAECIP111892_03783</name>
</gene>
<evidence type="ECO:0000313" key="4">
    <source>
        <dbReference type="Proteomes" id="UP000838324"/>
    </source>
</evidence>
<dbReference type="Proteomes" id="UP000838324">
    <property type="component" value="Unassembled WGS sequence"/>
</dbReference>
<keyword evidence="2" id="KW-0732">Signal</keyword>
<evidence type="ECO:0008006" key="5">
    <source>
        <dbReference type="Google" id="ProtNLM"/>
    </source>
</evidence>